<keyword evidence="3" id="KW-1133">Transmembrane helix</keyword>
<comment type="subcellular location">
    <subcellularLocation>
        <location evidence="1">Membrane</location>
        <topology evidence="1">Multi-pass membrane protein</topology>
    </subcellularLocation>
</comment>
<dbReference type="InterPro" id="IPR011701">
    <property type="entry name" value="MFS"/>
</dbReference>
<feature type="domain" description="Major facilitator superfamily (MFS) profile" evidence="4">
    <location>
        <begin position="26"/>
        <end position="410"/>
    </location>
</feature>
<proteinExistence type="inferred from homology"/>
<dbReference type="InterPro" id="IPR036259">
    <property type="entry name" value="MFS_trans_sf"/>
</dbReference>
<protein>
    <recommendedName>
        <fullName evidence="4">Major facilitator superfamily (MFS) profile domain-containing protein</fullName>
    </recommendedName>
</protein>
<dbReference type="Proteomes" id="UP000053095">
    <property type="component" value="Unassembled WGS sequence"/>
</dbReference>
<keyword evidence="6" id="KW-1185">Reference proteome</keyword>
<feature type="transmembrane region" description="Helical" evidence="3">
    <location>
        <begin position="296"/>
        <end position="314"/>
    </location>
</feature>
<name>A0A0B8N1K9_TALPI</name>
<evidence type="ECO:0000313" key="5">
    <source>
        <dbReference type="EMBL" id="GAM42067.1"/>
    </source>
</evidence>
<feature type="transmembrane region" description="Helical" evidence="3">
    <location>
        <begin position="384"/>
        <end position="409"/>
    </location>
</feature>
<evidence type="ECO:0000256" key="1">
    <source>
        <dbReference type="ARBA" id="ARBA00004141"/>
    </source>
</evidence>
<organism evidence="5 6">
    <name type="scientific">Talaromyces pinophilus</name>
    <name type="common">Penicillium pinophilum</name>
    <dbReference type="NCBI Taxonomy" id="128442"/>
    <lineage>
        <taxon>Eukaryota</taxon>
        <taxon>Fungi</taxon>
        <taxon>Dikarya</taxon>
        <taxon>Ascomycota</taxon>
        <taxon>Pezizomycotina</taxon>
        <taxon>Eurotiomycetes</taxon>
        <taxon>Eurotiomycetidae</taxon>
        <taxon>Eurotiales</taxon>
        <taxon>Trichocomaceae</taxon>
        <taxon>Talaromyces</taxon>
        <taxon>Talaromyces sect. Talaromyces</taxon>
    </lineage>
</organism>
<evidence type="ECO:0000256" key="2">
    <source>
        <dbReference type="ARBA" id="ARBA00006727"/>
    </source>
</evidence>
<dbReference type="EMBL" id="DF933839">
    <property type="protein sequence ID" value="GAM42067.1"/>
    <property type="molecule type" value="Genomic_DNA"/>
</dbReference>
<feature type="transmembrane region" description="Helical" evidence="3">
    <location>
        <begin position="265"/>
        <end position="284"/>
    </location>
</feature>
<evidence type="ECO:0000256" key="3">
    <source>
        <dbReference type="SAM" id="Phobius"/>
    </source>
</evidence>
<feature type="transmembrane region" description="Helical" evidence="3">
    <location>
        <begin position="68"/>
        <end position="86"/>
    </location>
</feature>
<dbReference type="PROSITE" id="PS50850">
    <property type="entry name" value="MFS"/>
    <property type="match status" value="1"/>
</dbReference>
<dbReference type="Pfam" id="PF07690">
    <property type="entry name" value="MFS_1"/>
    <property type="match status" value="1"/>
</dbReference>
<dbReference type="Gene3D" id="1.20.1250.20">
    <property type="entry name" value="MFS general substrate transporter like domains"/>
    <property type="match status" value="2"/>
</dbReference>
<comment type="similarity">
    <text evidence="2">Belongs to the major facilitator superfamily. Monocarboxylate porter (TC 2.A.1.13) family.</text>
</comment>
<feature type="transmembrane region" description="Helical" evidence="3">
    <location>
        <begin position="236"/>
        <end position="253"/>
    </location>
</feature>
<dbReference type="GO" id="GO:0022857">
    <property type="term" value="F:transmembrane transporter activity"/>
    <property type="evidence" value="ECO:0007669"/>
    <property type="project" value="InterPro"/>
</dbReference>
<dbReference type="InterPro" id="IPR050327">
    <property type="entry name" value="Proton-linked_MCT"/>
</dbReference>
<feature type="transmembrane region" description="Helical" evidence="3">
    <location>
        <begin position="27"/>
        <end position="47"/>
    </location>
</feature>
<dbReference type="SUPFAM" id="SSF103473">
    <property type="entry name" value="MFS general substrate transporter"/>
    <property type="match status" value="1"/>
</dbReference>
<feature type="transmembrane region" description="Helical" evidence="3">
    <location>
        <begin position="352"/>
        <end position="378"/>
    </location>
</feature>
<feature type="transmembrane region" description="Helical" evidence="3">
    <location>
        <begin position="98"/>
        <end position="116"/>
    </location>
</feature>
<accession>A0A0B8N1K9</accession>
<feature type="transmembrane region" description="Helical" evidence="3">
    <location>
        <begin position="320"/>
        <end position="340"/>
    </location>
</feature>
<sequence length="416" mass="44436">MNTDGEKEPASAPAPKPPTFAEGGLKAWFAVISCWCVMFNTFGYINAFGIYQAYYKQTFLSNESDSNIAWIGSLQVFFMFAGGLLAGPLMDRYGPKIILIPCSTLFVLSVMLTSLCREYYQFILAQGVLGGFMNGLSYTPAVTAVNQYFFKRRPLAMGIASSGSSLAGVIFPIALNRMLNQSSLGFGWSVRIVGFIMLAMSIIACLAISSPAPRRKAGSLFLPEAWKNRSYTTQNIGIFLVMWGSFVPFFYIPGYANSVGIGIDLSNYLISILNAGSLCGRLLGGAMSNKLGRSNMMVASGASCGMLILCWLAIKSHGGMIVFSLLYGFCSGIFIGLFPAQIAMTAPQPNVIGCYVGMAMGFLGIAGLTGAPITGAMVNSYGNYTAAIIFSGVICSVGSVVLLLARYFFSGTKLIA</sequence>
<dbReference type="AlphaFoldDB" id="A0A0B8N1K9"/>
<gene>
    <name evidence="5" type="ORF">TCE0_043r15704</name>
</gene>
<dbReference type="PANTHER" id="PTHR11360:SF281">
    <property type="entry name" value="ASPYRIDONES EFFLUX PROTEIN APDF-RELATED"/>
    <property type="match status" value="1"/>
</dbReference>
<dbReference type="InterPro" id="IPR020846">
    <property type="entry name" value="MFS_dom"/>
</dbReference>
<dbReference type="GO" id="GO:0016020">
    <property type="term" value="C:membrane"/>
    <property type="evidence" value="ECO:0007669"/>
    <property type="project" value="UniProtKB-SubCell"/>
</dbReference>
<feature type="transmembrane region" description="Helical" evidence="3">
    <location>
        <begin position="186"/>
        <end position="208"/>
    </location>
</feature>
<evidence type="ECO:0000259" key="4">
    <source>
        <dbReference type="PROSITE" id="PS50850"/>
    </source>
</evidence>
<reference evidence="6" key="1">
    <citation type="journal article" date="2015" name="Genome Announc.">
        <title>Draft genome sequence of Talaromyces cellulolyticus strain Y-94, a source of lignocellulosic biomass-degrading enzymes.</title>
        <authorList>
            <person name="Fujii T."/>
            <person name="Koike H."/>
            <person name="Sawayama S."/>
            <person name="Yano S."/>
            <person name="Inoue H."/>
        </authorList>
    </citation>
    <scope>NUCLEOTIDE SEQUENCE [LARGE SCALE GENOMIC DNA]</scope>
    <source>
        <strain evidence="6">Y-94</strain>
    </source>
</reference>
<evidence type="ECO:0000313" key="6">
    <source>
        <dbReference type="Proteomes" id="UP000053095"/>
    </source>
</evidence>
<feature type="transmembrane region" description="Helical" evidence="3">
    <location>
        <begin position="155"/>
        <end position="174"/>
    </location>
</feature>
<keyword evidence="3" id="KW-0472">Membrane</keyword>
<dbReference type="CDD" id="cd17352">
    <property type="entry name" value="MFS_MCT_SLC16"/>
    <property type="match status" value="1"/>
</dbReference>
<dbReference type="PANTHER" id="PTHR11360">
    <property type="entry name" value="MONOCARBOXYLATE TRANSPORTER"/>
    <property type="match status" value="1"/>
</dbReference>
<keyword evidence="3" id="KW-0812">Transmembrane</keyword>